<evidence type="ECO:0000256" key="5">
    <source>
        <dbReference type="ARBA" id="ARBA00022840"/>
    </source>
</evidence>
<feature type="region of interest" description="Disordered" evidence="7">
    <location>
        <begin position="643"/>
        <end position="704"/>
    </location>
</feature>
<feature type="region of interest" description="Disordered" evidence="7">
    <location>
        <begin position="569"/>
        <end position="588"/>
    </location>
</feature>
<dbReference type="InterPro" id="IPR011009">
    <property type="entry name" value="Kinase-like_dom_sf"/>
</dbReference>
<gene>
    <name evidence="10" type="ORF">MNEG_10010</name>
</gene>
<dbReference type="InterPro" id="IPR001245">
    <property type="entry name" value="Ser-Thr/Tyr_kinase_cat_dom"/>
</dbReference>
<dbReference type="RefSeq" id="XP_013896972.1">
    <property type="nucleotide sequence ID" value="XM_014041518.1"/>
</dbReference>
<organism evidence="10 11">
    <name type="scientific">Monoraphidium neglectum</name>
    <dbReference type="NCBI Taxonomy" id="145388"/>
    <lineage>
        <taxon>Eukaryota</taxon>
        <taxon>Viridiplantae</taxon>
        <taxon>Chlorophyta</taxon>
        <taxon>core chlorophytes</taxon>
        <taxon>Chlorophyceae</taxon>
        <taxon>CS clade</taxon>
        <taxon>Sphaeropleales</taxon>
        <taxon>Selenastraceae</taxon>
        <taxon>Monoraphidium</taxon>
    </lineage>
</organism>
<dbReference type="PANTHER" id="PTHR44329">
    <property type="entry name" value="SERINE/THREONINE-PROTEIN KINASE TNNI3K-RELATED"/>
    <property type="match status" value="1"/>
</dbReference>
<accession>A0A0D2JEE9</accession>
<dbReference type="PROSITE" id="PS00107">
    <property type="entry name" value="PROTEIN_KINASE_ATP"/>
    <property type="match status" value="1"/>
</dbReference>
<feature type="region of interest" description="Disordered" evidence="7">
    <location>
        <begin position="849"/>
        <end position="887"/>
    </location>
</feature>
<evidence type="ECO:0000256" key="1">
    <source>
        <dbReference type="ARBA" id="ARBA00022527"/>
    </source>
</evidence>
<keyword evidence="8" id="KW-0812">Transmembrane</keyword>
<dbReference type="Pfam" id="PF07714">
    <property type="entry name" value="PK_Tyr_Ser-Thr"/>
    <property type="match status" value="1"/>
</dbReference>
<feature type="compositionally biased region" description="Polar residues" evidence="7">
    <location>
        <begin position="665"/>
        <end position="693"/>
    </location>
</feature>
<evidence type="ECO:0000256" key="8">
    <source>
        <dbReference type="SAM" id="Phobius"/>
    </source>
</evidence>
<dbReference type="PROSITE" id="PS00108">
    <property type="entry name" value="PROTEIN_KINASE_ST"/>
    <property type="match status" value="1"/>
</dbReference>
<dbReference type="Proteomes" id="UP000054498">
    <property type="component" value="Unassembled WGS sequence"/>
</dbReference>
<keyword evidence="8" id="KW-1133">Transmembrane helix</keyword>
<dbReference type="PROSITE" id="PS50011">
    <property type="entry name" value="PROTEIN_KINASE_DOM"/>
    <property type="match status" value="1"/>
</dbReference>
<dbReference type="EMBL" id="KK102365">
    <property type="protein sequence ID" value="KIY97952.1"/>
    <property type="molecule type" value="Genomic_DNA"/>
</dbReference>
<dbReference type="AlphaFoldDB" id="A0A0D2JEE9"/>
<feature type="compositionally biased region" description="Polar residues" evidence="7">
    <location>
        <begin position="643"/>
        <end position="653"/>
    </location>
</feature>
<dbReference type="GO" id="GO:0005524">
    <property type="term" value="F:ATP binding"/>
    <property type="evidence" value="ECO:0007669"/>
    <property type="project" value="UniProtKB-UniRule"/>
</dbReference>
<keyword evidence="1" id="KW-0723">Serine/threonine-protein kinase</keyword>
<keyword evidence="5 6" id="KW-0067">ATP-binding</keyword>
<evidence type="ECO:0000256" key="4">
    <source>
        <dbReference type="ARBA" id="ARBA00022777"/>
    </source>
</evidence>
<evidence type="ECO:0000256" key="7">
    <source>
        <dbReference type="SAM" id="MobiDB-lite"/>
    </source>
</evidence>
<evidence type="ECO:0000256" key="2">
    <source>
        <dbReference type="ARBA" id="ARBA00022679"/>
    </source>
</evidence>
<feature type="domain" description="Protein kinase" evidence="9">
    <location>
        <begin position="764"/>
        <end position="1035"/>
    </location>
</feature>
<feature type="compositionally biased region" description="Gly residues" evidence="7">
    <location>
        <begin position="936"/>
        <end position="950"/>
    </location>
</feature>
<dbReference type="KEGG" id="mng:MNEG_10010"/>
<evidence type="ECO:0000313" key="10">
    <source>
        <dbReference type="EMBL" id="KIY97952.1"/>
    </source>
</evidence>
<dbReference type="InterPro" id="IPR017441">
    <property type="entry name" value="Protein_kinase_ATP_BS"/>
</dbReference>
<feature type="compositionally biased region" description="Low complexity" evidence="7">
    <location>
        <begin position="852"/>
        <end position="883"/>
    </location>
</feature>
<dbReference type="InterPro" id="IPR051681">
    <property type="entry name" value="Ser/Thr_Kinases-Pseudokinases"/>
</dbReference>
<evidence type="ECO:0000313" key="11">
    <source>
        <dbReference type="Proteomes" id="UP000054498"/>
    </source>
</evidence>
<feature type="binding site" evidence="6">
    <location>
        <position position="799"/>
    </location>
    <ligand>
        <name>ATP</name>
        <dbReference type="ChEBI" id="CHEBI:30616"/>
    </ligand>
</feature>
<name>A0A0D2JEE9_9CHLO</name>
<dbReference type="GeneID" id="25727130"/>
<dbReference type="InterPro" id="IPR000719">
    <property type="entry name" value="Prot_kinase_dom"/>
</dbReference>
<keyword evidence="4" id="KW-0418">Kinase</keyword>
<feature type="transmembrane region" description="Helical" evidence="8">
    <location>
        <begin position="612"/>
        <end position="635"/>
    </location>
</feature>
<reference evidence="10 11" key="1">
    <citation type="journal article" date="2013" name="BMC Genomics">
        <title>Reconstruction of the lipid metabolism for the microalga Monoraphidium neglectum from its genome sequence reveals characteristics suitable for biofuel production.</title>
        <authorList>
            <person name="Bogen C."/>
            <person name="Al-Dilaimi A."/>
            <person name="Albersmeier A."/>
            <person name="Wichmann J."/>
            <person name="Grundmann M."/>
            <person name="Rupp O."/>
            <person name="Lauersen K.J."/>
            <person name="Blifernez-Klassen O."/>
            <person name="Kalinowski J."/>
            <person name="Goesmann A."/>
            <person name="Mussgnug J.H."/>
            <person name="Kruse O."/>
        </authorList>
    </citation>
    <scope>NUCLEOTIDE SEQUENCE [LARGE SCALE GENOMIC DNA]</scope>
    <source>
        <strain evidence="10 11">SAG 48.87</strain>
    </source>
</reference>
<evidence type="ECO:0000259" key="9">
    <source>
        <dbReference type="PROSITE" id="PS50011"/>
    </source>
</evidence>
<proteinExistence type="predicted"/>
<dbReference type="SUPFAM" id="SSF56112">
    <property type="entry name" value="Protein kinase-like (PK-like)"/>
    <property type="match status" value="1"/>
</dbReference>
<protein>
    <recommendedName>
        <fullName evidence="9">Protein kinase domain-containing protein</fullName>
    </recommendedName>
</protein>
<keyword evidence="3 6" id="KW-0547">Nucleotide-binding</keyword>
<keyword evidence="11" id="KW-1185">Reference proteome</keyword>
<dbReference type="InterPro" id="IPR008271">
    <property type="entry name" value="Ser/Thr_kinase_AS"/>
</dbReference>
<dbReference type="OrthoDB" id="544551at2759"/>
<evidence type="ECO:0000256" key="6">
    <source>
        <dbReference type="PROSITE-ProRule" id="PRU10141"/>
    </source>
</evidence>
<keyword evidence="2" id="KW-0808">Transferase</keyword>
<feature type="region of interest" description="Disordered" evidence="7">
    <location>
        <begin position="935"/>
        <end position="958"/>
    </location>
</feature>
<dbReference type="PANTHER" id="PTHR44329:SF214">
    <property type="entry name" value="PROTEIN KINASE DOMAIN-CONTAINING PROTEIN"/>
    <property type="match status" value="1"/>
</dbReference>
<evidence type="ECO:0000256" key="3">
    <source>
        <dbReference type="ARBA" id="ARBA00022741"/>
    </source>
</evidence>
<dbReference type="Gene3D" id="3.30.200.20">
    <property type="entry name" value="Phosphorylase Kinase, domain 1"/>
    <property type="match status" value="1"/>
</dbReference>
<sequence length="1035" mass="106328">MRPKFVLDRGASITWMGLFFRTFLPPAPLGAAGAARRAALVGAAGLDWGGPAPFVAARGGRSSYVDVSWQFQPGMAWVFDQPDATFWSAAIAGSNPAMRSMDGGAAYEPGLSAVYTISSFAIAPAASVRDATVAMDANGCFGEAGGGGDEDEALIFCPYSFKDSLKNPWLKRVYLFHDIGLDRLVNTYRDPVIVTRAVTFTSCRGSHHVMDLDNVTSSVVVGTKGVLTFDGGSKAQNMTNWPSKIPLLLSAFRVVDNGVLVQRNTTMRIRNMGSLVTALGKLPHGFTTAPDVPDLQPTFLGGAPPTLDSTSFVIQSWQLDSKRYAAWTRADTLPTSIALWSFTDVTVQQYVASHCYRAALLQARGKGARAEPAGRGRVLVVHAHESRAAAGGAGGGKVSEDTIPQVSSGRQLLDALANEKTRYIQVVDNISLDPSTPPNAATVGRIVEGSVAVTGNLIFNGDIIMTGLGWGRGAAGPLSSADGATPPGLGAVVGALSPRGPAGIVEFEDLSLTEEMGPAHFGGDSGQAAIRELLALPPQARLDSIPANLTLSGPQSLLLRTYFLNGTSRPRGATPGGGAPPQGAAPQGTYSFLDTTLEWSLAQEARHGGVPVAAYAVPLAVAVAVAALLSGVLLWRRHRRRQSGPTYSANLDSRASGPSFLGKRTPSNSSVSTNGTAPRTTILTSRLPSSTAGNDAKGTRSTGGGSGLAAAAEAVVAAAAAGTAAGGREFGGARVRGAPPEEILEAYRNLVGARPSACGQEEEMQLLSVLGEGAYGKASGGRAPVVYKGRWRGTVVAIKVMILPAAMSGKERREKMAVMETAISSSLSHPNIVQTFTYSIRGVNASDRRSDAAAPAAGPAGAGAGSPHDSSGSLEGPAAPAQGQGLGQGGDVHSWELRLVLEFCDLGSLREALNAGTFKANAAAAAAPAAAAVGHEGAGAGGSGGAGGKEGPAAGAEGSAAAAPGVDLLHSILHSDLKARNILLKSSPAEARGFVAKVADFGLSMEIDPQDTHISGAFQGTITHMVGRAQWSSWG</sequence>
<dbReference type="GO" id="GO:0004674">
    <property type="term" value="F:protein serine/threonine kinase activity"/>
    <property type="evidence" value="ECO:0007669"/>
    <property type="project" value="UniProtKB-KW"/>
</dbReference>
<keyword evidence="8" id="KW-0472">Membrane</keyword>
<dbReference type="STRING" id="145388.A0A0D2JEE9"/>
<dbReference type="Gene3D" id="1.10.510.10">
    <property type="entry name" value="Transferase(Phosphotransferase) domain 1"/>
    <property type="match status" value="1"/>
</dbReference>